<comment type="subcellular location">
    <subcellularLocation>
        <location evidence="6">Cytoplasm</location>
    </subcellularLocation>
</comment>
<dbReference type="UniPathway" id="UPA00252"/>
<dbReference type="Gene3D" id="1.10.3110.10">
    <property type="entry name" value="protoporphyrinogen ix oxidase, domain 3"/>
    <property type="match status" value="1"/>
</dbReference>
<protein>
    <recommendedName>
        <fullName evidence="6">Coproporphyrinogen III oxidase</fullName>
        <ecNumber evidence="6">1.3.3.15</ecNumber>
    </recommendedName>
</protein>
<keyword evidence="9" id="KW-1185">Reference proteome</keyword>
<dbReference type="InterPro" id="IPR004572">
    <property type="entry name" value="Protoporphyrinogen_oxidase"/>
</dbReference>
<dbReference type="EC" id="1.3.3.15" evidence="6"/>
<dbReference type="Pfam" id="PF01593">
    <property type="entry name" value="Amino_oxidase"/>
    <property type="match status" value="1"/>
</dbReference>
<proteinExistence type="inferred from homology"/>
<dbReference type="RefSeq" id="WP_136081417.1">
    <property type="nucleotide sequence ID" value="NZ_CAAHFG010000003.1"/>
</dbReference>
<evidence type="ECO:0000256" key="2">
    <source>
        <dbReference type="ARBA" id="ARBA00022630"/>
    </source>
</evidence>
<dbReference type="Proteomes" id="UP000366872">
    <property type="component" value="Unassembled WGS sequence"/>
</dbReference>
<dbReference type="EMBL" id="CAAHFG010000003">
    <property type="protein sequence ID" value="VGO15851.1"/>
    <property type="molecule type" value="Genomic_DNA"/>
</dbReference>
<comment type="pathway">
    <text evidence="6">Porphyrin-containing compound metabolism; protoheme biosynthesis.</text>
</comment>
<keyword evidence="6" id="KW-0963">Cytoplasm</keyword>
<dbReference type="PANTHER" id="PTHR42923:SF3">
    <property type="entry name" value="PROTOPORPHYRINOGEN OXIDASE"/>
    <property type="match status" value="1"/>
</dbReference>
<evidence type="ECO:0000259" key="7">
    <source>
        <dbReference type="Pfam" id="PF01593"/>
    </source>
</evidence>
<accession>A0A6C2U8M0</accession>
<dbReference type="GO" id="GO:0004729">
    <property type="term" value="F:oxygen-dependent protoporphyrinogen oxidase activity"/>
    <property type="evidence" value="ECO:0007669"/>
    <property type="project" value="UniProtKB-UniRule"/>
</dbReference>
<evidence type="ECO:0000256" key="1">
    <source>
        <dbReference type="ARBA" id="ARBA00001974"/>
    </source>
</evidence>
<evidence type="ECO:0000256" key="5">
    <source>
        <dbReference type="ARBA" id="ARBA00023133"/>
    </source>
</evidence>
<sequence>MQKVAIIGAGITGLTAAFELKEKGIDCTVFEASDRVGGCIQTVREDGFLVECGPNSILDTHPHLGKLIARLGLEGNKLPSKPEANNRFIVRDGKPIALPTSPQAFILSDAFSTRAKLRLLREPFIKSKSNEQESLADFVVRRLGQEFLDYAINPFVSGVYAGDPAKLSTCHAFPKLYALEQKYGSLIKGAINGAKERKQREEVATKDARMFTFDDGMEVLPRQLAAKLGEAIRLNTPVAGIQPLDEGKWLVNCEEFTDVVLAIPTHAQTELNVPFDLAPLSAVYYPPVASLSLGFGINQFMHALNGFGMLIPKIENRFSLGALFPSSIFAERAPGGMALLTVFIGGSQSPDRALMDEEMLLANALKDLKDLLGLDGEPDYKHLSVWPKAIPQYVVGYEKYLNHMKQIEGAYPGIHFAGHYRDGISVANSILSGINVADKIINHEDAKDTKRHEP</sequence>
<evidence type="ECO:0000313" key="8">
    <source>
        <dbReference type="EMBL" id="VGO15851.1"/>
    </source>
</evidence>
<keyword evidence="5 6" id="KW-0350">Heme biosynthesis</keyword>
<comment type="similarity">
    <text evidence="6">Belongs to the protoporphyrinogen/coproporphyrinogen oxidase family. Coproporphyrinogen III oxidase subfamily.</text>
</comment>
<comment type="cofactor">
    <cofactor evidence="1 6">
        <name>FAD</name>
        <dbReference type="ChEBI" id="CHEBI:57692"/>
    </cofactor>
</comment>
<dbReference type="Gene3D" id="3.90.660.20">
    <property type="entry name" value="Protoporphyrinogen oxidase, mitochondrial, domain 2"/>
    <property type="match status" value="1"/>
</dbReference>
<evidence type="ECO:0000256" key="4">
    <source>
        <dbReference type="ARBA" id="ARBA00023002"/>
    </source>
</evidence>
<evidence type="ECO:0000256" key="6">
    <source>
        <dbReference type="RuleBase" id="RU364052"/>
    </source>
</evidence>
<dbReference type="GO" id="GO:0006783">
    <property type="term" value="P:heme biosynthetic process"/>
    <property type="evidence" value="ECO:0007669"/>
    <property type="project" value="UniProtKB-UniRule"/>
</dbReference>
<dbReference type="InterPro" id="IPR036188">
    <property type="entry name" value="FAD/NAD-bd_sf"/>
</dbReference>
<dbReference type="InterPro" id="IPR002937">
    <property type="entry name" value="Amino_oxidase"/>
</dbReference>
<dbReference type="InterPro" id="IPR050464">
    <property type="entry name" value="Zeta_carotene_desat/Oxidored"/>
</dbReference>
<comment type="catalytic activity">
    <reaction evidence="6">
        <text>coproporphyrinogen III + 3 O2 = coproporphyrin III + 3 H2O2</text>
        <dbReference type="Rhea" id="RHEA:43436"/>
        <dbReference type="ChEBI" id="CHEBI:15379"/>
        <dbReference type="ChEBI" id="CHEBI:16240"/>
        <dbReference type="ChEBI" id="CHEBI:57309"/>
        <dbReference type="ChEBI" id="CHEBI:131725"/>
        <dbReference type="EC" id="1.3.3.15"/>
    </reaction>
</comment>
<dbReference type="PANTHER" id="PTHR42923">
    <property type="entry name" value="PROTOPORPHYRINOGEN OXIDASE"/>
    <property type="match status" value="1"/>
</dbReference>
<keyword evidence="4 6" id="KW-0560">Oxidoreductase</keyword>
<dbReference type="AlphaFoldDB" id="A0A6C2U8M0"/>
<dbReference type="GO" id="GO:0005737">
    <property type="term" value="C:cytoplasm"/>
    <property type="evidence" value="ECO:0007669"/>
    <property type="project" value="UniProtKB-SubCell"/>
</dbReference>
<name>A0A6C2U8M0_PONDE</name>
<organism evidence="8 9">
    <name type="scientific">Pontiella desulfatans</name>
    <dbReference type="NCBI Taxonomy" id="2750659"/>
    <lineage>
        <taxon>Bacteria</taxon>
        <taxon>Pseudomonadati</taxon>
        <taxon>Kiritimatiellota</taxon>
        <taxon>Kiritimatiellia</taxon>
        <taxon>Kiritimatiellales</taxon>
        <taxon>Pontiellaceae</taxon>
        <taxon>Pontiella</taxon>
    </lineage>
</organism>
<keyword evidence="2 6" id="KW-0285">Flavoprotein</keyword>
<dbReference type="NCBIfam" id="TIGR00562">
    <property type="entry name" value="proto_IX_ox"/>
    <property type="match status" value="1"/>
</dbReference>
<dbReference type="SUPFAM" id="SSF51905">
    <property type="entry name" value="FAD/NAD(P)-binding domain"/>
    <property type="match status" value="1"/>
</dbReference>
<evidence type="ECO:0000313" key="9">
    <source>
        <dbReference type="Proteomes" id="UP000366872"/>
    </source>
</evidence>
<dbReference type="Gene3D" id="3.50.50.60">
    <property type="entry name" value="FAD/NAD(P)-binding domain"/>
    <property type="match status" value="1"/>
</dbReference>
<keyword evidence="3 6" id="KW-0274">FAD</keyword>
<evidence type="ECO:0000256" key="3">
    <source>
        <dbReference type="ARBA" id="ARBA00022827"/>
    </source>
</evidence>
<gene>
    <name evidence="8" type="primary">hemY</name>
    <name evidence="8" type="ORF">PDESU_04438</name>
</gene>
<comment type="function">
    <text evidence="6">Involved in coproporphyrin-dependent heme b biosynthesis. Catalyzes the oxidation of coproporphyrinogen III to coproporphyrin III.</text>
</comment>
<dbReference type="PRINTS" id="PR00419">
    <property type="entry name" value="ADXRDTASE"/>
</dbReference>
<feature type="domain" description="Amine oxidase" evidence="7">
    <location>
        <begin position="11"/>
        <end position="441"/>
    </location>
</feature>
<dbReference type="SUPFAM" id="SSF54373">
    <property type="entry name" value="FAD-linked reductases, C-terminal domain"/>
    <property type="match status" value="1"/>
</dbReference>
<reference evidence="8 9" key="1">
    <citation type="submission" date="2019-04" db="EMBL/GenBank/DDBJ databases">
        <authorList>
            <person name="Van Vliet M D."/>
        </authorList>
    </citation>
    <scope>NUCLEOTIDE SEQUENCE [LARGE SCALE GENOMIC DNA]</scope>
    <source>
        <strain evidence="8 9">F1</strain>
    </source>
</reference>